<gene>
    <name evidence="2" type="ORF">EYF80_023780</name>
</gene>
<feature type="region of interest" description="Disordered" evidence="1">
    <location>
        <begin position="1"/>
        <end position="39"/>
    </location>
</feature>
<proteinExistence type="predicted"/>
<feature type="region of interest" description="Disordered" evidence="1">
    <location>
        <begin position="159"/>
        <end position="201"/>
    </location>
</feature>
<dbReference type="AlphaFoldDB" id="A0A4Z2HM53"/>
<organism evidence="2 3">
    <name type="scientific">Liparis tanakae</name>
    <name type="common">Tanaka's snailfish</name>
    <dbReference type="NCBI Taxonomy" id="230148"/>
    <lineage>
        <taxon>Eukaryota</taxon>
        <taxon>Metazoa</taxon>
        <taxon>Chordata</taxon>
        <taxon>Craniata</taxon>
        <taxon>Vertebrata</taxon>
        <taxon>Euteleostomi</taxon>
        <taxon>Actinopterygii</taxon>
        <taxon>Neopterygii</taxon>
        <taxon>Teleostei</taxon>
        <taxon>Neoteleostei</taxon>
        <taxon>Acanthomorphata</taxon>
        <taxon>Eupercaria</taxon>
        <taxon>Perciformes</taxon>
        <taxon>Cottioidei</taxon>
        <taxon>Cottales</taxon>
        <taxon>Liparidae</taxon>
        <taxon>Liparis</taxon>
    </lineage>
</organism>
<sequence>MNNFKKNENAGTNRKEEPMAEAEVADMGPSSPPAPLLLPAGGVVVVGMLRPHHPYRTRHPRSDISPPAHAASIGPPGGRRRRGAPSAQSSATPALPGRQGGTAPGADSERRRQELLPGVARTAETRGDGIAPSTVTLETHRRRGSLVKYDAVPSRAETGTLYLVRPHEADEENGRKSDGEDVDTPEPGPLLGGHEEALDDTRLEYTDTVTVDVTNHSGGRP</sequence>
<dbReference type="EMBL" id="SRLO01000226">
    <property type="protein sequence ID" value="TNN66024.1"/>
    <property type="molecule type" value="Genomic_DNA"/>
</dbReference>
<feature type="compositionally biased region" description="Basic and acidic residues" evidence="1">
    <location>
        <begin position="165"/>
        <end position="179"/>
    </location>
</feature>
<evidence type="ECO:0000313" key="3">
    <source>
        <dbReference type="Proteomes" id="UP000314294"/>
    </source>
</evidence>
<dbReference type="Proteomes" id="UP000314294">
    <property type="component" value="Unassembled WGS sequence"/>
</dbReference>
<name>A0A4Z2HM53_9TELE</name>
<feature type="compositionally biased region" description="Basic and acidic residues" evidence="1">
    <location>
        <begin position="1"/>
        <end position="18"/>
    </location>
</feature>
<comment type="caution">
    <text evidence="2">The sequence shown here is derived from an EMBL/GenBank/DDBJ whole genome shotgun (WGS) entry which is preliminary data.</text>
</comment>
<keyword evidence="3" id="KW-1185">Reference proteome</keyword>
<feature type="region of interest" description="Disordered" evidence="1">
    <location>
        <begin position="53"/>
        <end position="142"/>
    </location>
</feature>
<evidence type="ECO:0000313" key="2">
    <source>
        <dbReference type="EMBL" id="TNN66024.1"/>
    </source>
</evidence>
<evidence type="ECO:0000256" key="1">
    <source>
        <dbReference type="SAM" id="MobiDB-lite"/>
    </source>
</evidence>
<protein>
    <submittedName>
        <fullName evidence="2">Uncharacterized protein</fullName>
    </submittedName>
</protein>
<accession>A0A4Z2HM53</accession>
<reference evidence="2 3" key="1">
    <citation type="submission" date="2019-03" db="EMBL/GenBank/DDBJ databases">
        <title>First draft genome of Liparis tanakae, snailfish: a comprehensive survey of snailfish specific genes.</title>
        <authorList>
            <person name="Kim W."/>
            <person name="Song I."/>
            <person name="Jeong J.-H."/>
            <person name="Kim D."/>
            <person name="Kim S."/>
            <person name="Ryu S."/>
            <person name="Song J.Y."/>
            <person name="Lee S.K."/>
        </authorList>
    </citation>
    <scope>NUCLEOTIDE SEQUENCE [LARGE SCALE GENOMIC DNA]</scope>
    <source>
        <tissue evidence="2">Muscle</tissue>
    </source>
</reference>